<name>A0A558BYG7_9BACT</name>
<keyword evidence="3" id="KW-1185">Reference proteome</keyword>
<evidence type="ECO:0000256" key="1">
    <source>
        <dbReference type="SAM" id="Phobius"/>
    </source>
</evidence>
<organism evidence="2 3">
    <name type="scientific">Hymenobacter setariae</name>
    <dbReference type="NCBI Taxonomy" id="2594794"/>
    <lineage>
        <taxon>Bacteria</taxon>
        <taxon>Pseudomonadati</taxon>
        <taxon>Bacteroidota</taxon>
        <taxon>Cytophagia</taxon>
        <taxon>Cytophagales</taxon>
        <taxon>Hymenobacteraceae</taxon>
        <taxon>Hymenobacter</taxon>
    </lineage>
</organism>
<accession>A0A558BYG7</accession>
<gene>
    <name evidence="2" type="ORF">FNT36_09000</name>
</gene>
<proteinExistence type="predicted"/>
<dbReference type="Proteomes" id="UP000317624">
    <property type="component" value="Unassembled WGS sequence"/>
</dbReference>
<evidence type="ECO:0000313" key="2">
    <source>
        <dbReference type="EMBL" id="TVT41564.1"/>
    </source>
</evidence>
<comment type="caution">
    <text evidence="2">The sequence shown here is derived from an EMBL/GenBank/DDBJ whole genome shotgun (WGS) entry which is preliminary data.</text>
</comment>
<dbReference type="RefSeq" id="WP_144846581.1">
    <property type="nucleotide sequence ID" value="NZ_VMRJ01000002.1"/>
</dbReference>
<evidence type="ECO:0000313" key="3">
    <source>
        <dbReference type="Proteomes" id="UP000317624"/>
    </source>
</evidence>
<sequence>MPHRQSSRTVLTPFSRRMAAGLLIAAGILLVLGQLLKLYVLLFNWRALGLLEFQPLLGVALGIGAGVLTSYVGWRVGRAG</sequence>
<keyword evidence="1" id="KW-0812">Transmembrane</keyword>
<keyword evidence="1" id="KW-1133">Transmembrane helix</keyword>
<reference evidence="2 3" key="1">
    <citation type="submission" date="2019-07" db="EMBL/GenBank/DDBJ databases">
        <title>Hymenobacter sp. straun FUR1 Genome sequencing and assembly.</title>
        <authorList>
            <person name="Chhetri G."/>
        </authorList>
    </citation>
    <scope>NUCLEOTIDE SEQUENCE [LARGE SCALE GENOMIC DNA]</scope>
    <source>
        <strain evidence="2 3">Fur1</strain>
    </source>
</reference>
<feature type="transmembrane region" description="Helical" evidence="1">
    <location>
        <begin position="53"/>
        <end position="74"/>
    </location>
</feature>
<dbReference type="AlphaFoldDB" id="A0A558BYG7"/>
<dbReference type="EMBL" id="VMRJ01000002">
    <property type="protein sequence ID" value="TVT41564.1"/>
    <property type="molecule type" value="Genomic_DNA"/>
</dbReference>
<keyword evidence="1" id="KW-0472">Membrane</keyword>
<feature type="transmembrane region" description="Helical" evidence="1">
    <location>
        <begin position="20"/>
        <end position="41"/>
    </location>
</feature>
<protein>
    <submittedName>
        <fullName evidence="2">Uncharacterized protein</fullName>
    </submittedName>
</protein>